<dbReference type="Pfam" id="PF00690">
    <property type="entry name" value="Cation_ATPase_N"/>
    <property type="match status" value="1"/>
</dbReference>
<feature type="transmembrane region" description="Helical" evidence="11">
    <location>
        <begin position="63"/>
        <end position="81"/>
    </location>
</feature>
<dbReference type="InterPro" id="IPR059000">
    <property type="entry name" value="ATPase_P-type_domA"/>
</dbReference>
<dbReference type="GO" id="GO:0036376">
    <property type="term" value="P:sodium ion export across plasma membrane"/>
    <property type="evidence" value="ECO:0007669"/>
    <property type="project" value="TreeGrafter"/>
</dbReference>
<dbReference type="SUPFAM" id="SSF81660">
    <property type="entry name" value="Metal cation-transporting ATPase, ATP-binding domain N"/>
    <property type="match status" value="1"/>
</dbReference>
<dbReference type="GO" id="GO:0030007">
    <property type="term" value="P:intracellular potassium ion homeostasis"/>
    <property type="evidence" value="ECO:0007669"/>
    <property type="project" value="TreeGrafter"/>
</dbReference>
<dbReference type="SFLD" id="SFLDS00003">
    <property type="entry name" value="Haloacid_Dehalogenase"/>
    <property type="match status" value="1"/>
</dbReference>
<dbReference type="Gene3D" id="3.40.1110.10">
    <property type="entry name" value="Calcium-transporting ATPase, cytoplasmic domain N"/>
    <property type="match status" value="1"/>
</dbReference>
<organism evidence="13 14">
    <name type="scientific">Candidatus Yanofskybacteria bacterium RIFCSPHIGHO2_01_FULL_39_8b</name>
    <dbReference type="NCBI Taxonomy" id="1802659"/>
    <lineage>
        <taxon>Bacteria</taxon>
        <taxon>Candidatus Yanofskyibacteriota</taxon>
    </lineage>
</organism>
<dbReference type="PRINTS" id="PR00119">
    <property type="entry name" value="CATATPASE"/>
</dbReference>
<evidence type="ECO:0000256" key="11">
    <source>
        <dbReference type="SAM" id="Phobius"/>
    </source>
</evidence>
<feature type="transmembrane region" description="Helical" evidence="11">
    <location>
        <begin position="803"/>
        <end position="825"/>
    </location>
</feature>
<proteinExistence type="inferred from homology"/>
<comment type="similarity">
    <text evidence="2">Belongs to the cation transport ATPase (P-type) (TC 3.A.3) family. Type IIA subfamily.</text>
</comment>
<dbReference type="SFLD" id="SFLDF00027">
    <property type="entry name" value="p-type_atpase"/>
    <property type="match status" value="1"/>
</dbReference>
<dbReference type="SUPFAM" id="SSF81665">
    <property type="entry name" value="Calcium ATPase, transmembrane domain M"/>
    <property type="match status" value="1"/>
</dbReference>
<name>A0A1F8E936_9BACT</name>
<keyword evidence="7" id="KW-0460">Magnesium</keyword>
<feature type="transmembrane region" description="Helical" evidence="11">
    <location>
        <begin position="242"/>
        <end position="265"/>
    </location>
</feature>
<dbReference type="SFLD" id="SFLDG00002">
    <property type="entry name" value="C1.7:_P-type_atpase_like"/>
    <property type="match status" value="1"/>
</dbReference>
<evidence type="ECO:0000256" key="5">
    <source>
        <dbReference type="ARBA" id="ARBA00022741"/>
    </source>
</evidence>
<dbReference type="SUPFAM" id="SSF81653">
    <property type="entry name" value="Calcium ATPase, transduction domain A"/>
    <property type="match status" value="1"/>
</dbReference>
<dbReference type="GO" id="GO:0006883">
    <property type="term" value="P:intracellular sodium ion homeostasis"/>
    <property type="evidence" value="ECO:0007669"/>
    <property type="project" value="TreeGrafter"/>
</dbReference>
<feature type="transmembrane region" description="Helical" evidence="11">
    <location>
        <begin position="87"/>
        <end position="103"/>
    </location>
</feature>
<dbReference type="PANTHER" id="PTHR43294:SF20">
    <property type="entry name" value="P-TYPE ATPASE"/>
    <property type="match status" value="1"/>
</dbReference>
<dbReference type="Proteomes" id="UP000177594">
    <property type="component" value="Unassembled WGS sequence"/>
</dbReference>
<dbReference type="InterPro" id="IPR008250">
    <property type="entry name" value="ATPase_P-typ_transduc_dom_A_sf"/>
</dbReference>
<dbReference type="SUPFAM" id="SSF56784">
    <property type="entry name" value="HAD-like"/>
    <property type="match status" value="1"/>
</dbReference>
<keyword evidence="3" id="KW-0597">Phosphoprotein</keyword>
<evidence type="ECO:0000259" key="12">
    <source>
        <dbReference type="SMART" id="SM00831"/>
    </source>
</evidence>
<dbReference type="InterPro" id="IPR050510">
    <property type="entry name" value="Cation_transp_ATPase_P-type"/>
</dbReference>
<accession>A0A1F8E936</accession>
<dbReference type="InterPro" id="IPR006068">
    <property type="entry name" value="ATPase_P-typ_cation-transptr_C"/>
</dbReference>
<feature type="transmembrane region" description="Helical" evidence="11">
    <location>
        <begin position="277"/>
        <end position="302"/>
    </location>
</feature>
<dbReference type="GO" id="GO:1902600">
    <property type="term" value="P:proton transmembrane transport"/>
    <property type="evidence" value="ECO:0007669"/>
    <property type="project" value="TreeGrafter"/>
</dbReference>
<dbReference type="GO" id="GO:0016887">
    <property type="term" value="F:ATP hydrolysis activity"/>
    <property type="evidence" value="ECO:0007669"/>
    <property type="project" value="InterPro"/>
</dbReference>
<dbReference type="InterPro" id="IPR018303">
    <property type="entry name" value="ATPase_P-typ_P_site"/>
</dbReference>
<dbReference type="PANTHER" id="PTHR43294">
    <property type="entry name" value="SODIUM/POTASSIUM-TRANSPORTING ATPASE SUBUNIT ALPHA"/>
    <property type="match status" value="1"/>
</dbReference>
<dbReference type="Pfam" id="PF00702">
    <property type="entry name" value="Hydrolase"/>
    <property type="match status" value="1"/>
</dbReference>
<sequence>MLDSKSIKQPFWSMSVEETLHALETRMEGLSEEEVGRRIGLFGLNEIRDGMGLSWLRLFLNQFKSPLIFILIVAGTVTFFLKDWLDTGVILGAVLVNVILGFYQEAKAENVLELLKSYVKTRTRIRREGGENIIDAVRLVPGDIIRVSLGDKVSADGRIIFANNFEVDESVLTGESIPVEKKADPVETPASVADRSSMVFGRTLAVGGFADVVITATGMNTEFGKITALLEKKNESKTPLQIAIAHFSFWSGLILLIMTIGLFSFGIYLKYNTLEMFLIAVAVAVSAVPEGLPIALTVIMAVGVEHLAKRKGIVRRLLAAETLGSTSLILTDKTGTLTEAKMELTGLIPYRGSSSEQVNNLLIEALTTVDVVIENPNEEPSKWRMFGNIMEVALVRGAVQKGIFVDRILKENPVFDRLAFSSDRKFAASVHAHNSSRRMMLLGAPEILIHKTSLSEEEKNEIIKEIDERAFSGERVLGVVSTEPAPDNYKSLKEYDFHSLNFDGLITFRDPLRPGVFESMQRISEAGVKTIIVTGDHKGTAEAVARELGLIDGKGAVLTGDDLNHLDKDEFYSRADKTTVYARVTPEQKVKIAKMYKEKGYIVAMTGDGVNDAPALDEANIGIALGSGTEVTKSAADLVILDNNYETIVVAIEQGRRIFDNIRKVIVYLLSNSLDELFLIGGSIFAGLTLPISAIQILFVNFFSDSFPAIAFAFEKGVDDIGKYPKKSSANLFDGQIKFLLLAIGATTSVFLFLLYHSLLKRGFQPEVVRTFIFASFGTYTLLASFSLRSLDKSIFRYNPFSNLYLFGGVTMGIGLTLSAVYLPFLQKILGTVSLSLFWAIGVGLVGIFNILAIEFGKFVYKKFFDK</sequence>
<dbReference type="Gene3D" id="2.70.150.10">
    <property type="entry name" value="Calcium-transporting ATPase, cytoplasmic transduction domain A"/>
    <property type="match status" value="1"/>
</dbReference>
<evidence type="ECO:0000256" key="6">
    <source>
        <dbReference type="ARBA" id="ARBA00022840"/>
    </source>
</evidence>
<dbReference type="Gene3D" id="3.40.50.1000">
    <property type="entry name" value="HAD superfamily/HAD-like"/>
    <property type="match status" value="1"/>
</dbReference>
<keyword evidence="9 11" id="KW-1133">Transmembrane helix</keyword>
<dbReference type="PROSITE" id="PS00154">
    <property type="entry name" value="ATPASE_E1_E2"/>
    <property type="match status" value="1"/>
</dbReference>
<dbReference type="GO" id="GO:1990573">
    <property type="term" value="P:potassium ion import across plasma membrane"/>
    <property type="evidence" value="ECO:0007669"/>
    <property type="project" value="TreeGrafter"/>
</dbReference>
<evidence type="ECO:0000256" key="7">
    <source>
        <dbReference type="ARBA" id="ARBA00022842"/>
    </source>
</evidence>
<feature type="transmembrane region" description="Helical" evidence="11">
    <location>
        <begin position="768"/>
        <end position="791"/>
    </location>
</feature>
<keyword evidence="4 11" id="KW-0812">Transmembrane</keyword>
<keyword evidence="10 11" id="KW-0472">Membrane</keyword>
<keyword evidence="6" id="KW-0067">ATP-binding</keyword>
<feature type="transmembrane region" description="Helical" evidence="11">
    <location>
        <begin position="837"/>
        <end position="861"/>
    </location>
</feature>
<reference evidence="13 14" key="1">
    <citation type="journal article" date="2016" name="Nat. Commun.">
        <title>Thousands of microbial genomes shed light on interconnected biogeochemical processes in an aquifer system.</title>
        <authorList>
            <person name="Anantharaman K."/>
            <person name="Brown C.T."/>
            <person name="Hug L.A."/>
            <person name="Sharon I."/>
            <person name="Castelle C.J."/>
            <person name="Probst A.J."/>
            <person name="Thomas B.C."/>
            <person name="Singh A."/>
            <person name="Wilkins M.J."/>
            <person name="Karaoz U."/>
            <person name="Brodie E.L."/>
            <person name="Williams K.H."/>
            <person name="Hubbard S.S."/>
            <person name="Banfield J.F."/>
        </authorList>
    </citation>
    <scope>NUCLEOTIDE SEQUENCE [LARGE SCALE GENOMIC DNA]</scope>
</reference>
<dbReference type="InterPro" id="IPR023214">
    <property type="entry name" value="HAD_sf"/>
</dbReference>
<dbReference type="InterPro" id="IPR023298">
    <property type="entry name" value="ATPase_P-typ_TM_dom_sf"/>
</dbReference>
<evidence type="ECO:0000256" key="2">
    <source>
        <dbReference type="ARBA" id="ARBA00005675"/>
    </source>
</evidence>
<evidence type="ECO:0000313" key="14">
    <source>
        <dbReference type="Proteomes" id="UP000177594"/>
    </source>
</evidence>
<dbReference type="GO" id="GO:0005886">
    <property type="term" value="C:plasma membrane"/>
    <property type="evidence" value="ECO:0007669"/>
    <property type="project" value="TreeGrafter"/>
</dbReference>
<dbReference type="GO" id="GO:0005524">
    <property type="term" value="F:ATP binding"/>
    <property type="evidence" value="ECO:0007669"/>
    <property type="project" value="UniProtKB-KW"/>
</dbReference>
<dbReference type="GO" id="GO:0005391">
    <property type="term" value="F:P-type sodium:potassium-exchanging transporter activity"/>
    <property type="evidence" value="ECO:0007669"/>
    <property type="project" value="TreeGrafter"/>
</dbReference>
<dbReference type="InterPro" id="IPR004014">
    <property type="entry name" value="ATPase_P-typ_cation-transptr_N"/>
</dbReference>
<feature type="transmembrane region" description="Helical" evidence="11">
    <location>
        <begin position="665"/>
        <end position="688"/>
    </location>
</feature>
<dbReference type="EMBL" id="MGIZ01000064">
    <property type="protein sequence ID" value="OGM96869.1"/>
    <property type="molecule type" value="Genomic_DNA"/>
</dbReference>
<dbReference type="Gene3D" id="1.20.1110.10">
    <property type="entry name" value="Calcium-transporting ATPase, transmembrane domain"/>
    <property type="match status" value="1"/>
</dbReference>
<keyword evidence="5" id="KW-0547">Nucleotide-binding</keyword>
<dbReference type="InterPro" id="IPR001757">
    <property type="entry name" value="P_typ_ATPase"/>
</dbReference>
<protein>
    <recommendedName>
        <fullName evidence="12">Cation-transporting P-type ATPase N-terminal domain-containing protein</fullName>
    </recommendedName>
</protein>
<dbReference type="GO" id="GO:0012505">
    <property type="term" value="C:endomembrane system"/>
    <property type="evidence" value="ECO:0007669"/>
    <property type="project" value="UniProtKB-SubCell"/>
</dbReference>
<dbReference type="FunFam" id="2.70.150.10:FF:000160">
    <property type="entry name" value="Sarcoplasmic/endoplasmic reticulum calcium ATPase 1"/>
    <property type="match status" value="1"/>
</dbReference>
<evidence type="ECO:0000313" key="13">
    <source>
        <dbReference type="EMBL" id="OGM96869.1"/>
    </source>
</evidence>
<dbReference type="SMART" id="SM00831">
    <property type="entry name" value="Cation_ATPase_N"/>
    <property type="match status" value="1"/>
</dbReference>
<evidence type="ECO:0000256" key="9">
    <source>
        <dbReference type="ARBA" id="ARBA00022989"/>
    </source>
</evidence>
<feature type="domain" description="Cation-transporting P-type ATPase N-terminal" evidence="12">
    <location>
        <begin position="10"/>
        <end position="83"/>
    </location>
</feature>
<dbReference type="InterPro" id="IPR023299">
    <property type="entry name" value="ATPase_P-typ_cyto_dom_N"/>
</dbReference>
<feature type="transmembrane region" description="Helical" evidence="11">
    <location>
        <begin position="735"/>
        <end position="756"/>
    </location>
</feature>
<evidence type="ECO:0000256" key="3">
    <source>
        <dbReference type="ARBA" id="ARBA00022553"/>
    </source>
</evidence>
<evidence type="ECO:0000256" key="8">
    <source>
        <dbReference type="ARBA" id="ARBA00022967"/>
    </source>
</evidence>
<evidence type="ECO:0000256" key="4">
    <source>
        <dbReference type="ARBA" id="ARBA00022692"/>
    </source>
</evidence>
<gene>
    <name evidence="13" type="ORF">A2817_01000</name>
</gene>
<dbReference type="AlphaFoldDB" id="A0A1F8E936"/>
<keyword evidence="8" id="KW-1278">Translocase</keyword>
<comment type="subcellular location">
    <subcellularLocation>
        <location evidence="1">Endomembrane system</location>
        <topology evidence="1">Multi-pass membrane protein</topology>
    </subcellularLocation>
</comment>
<dbReference type="PRINTS" id="PR00120">
    <property type="entry name" value="HATPASE"/>
</dbReference>
<dbReference type="Pfam" id="PF00122">
    <property type="entry name" value="E1-E2_ATPase"/>
    <property type="match status" value="1"/>
</dbReference>
<comment type="caution">
    <text evidence="13">The sequence shown here is derived from an EMBL/GenBank/DDBJ whole genome shotgun (WGS) entry which is preliminary data.</text>
</comment>
<dbReference type="InterPro" id="IPR044492">
    <property type="entry name" value="P_typ_ATPase_HD_dom"/>
</dbReference>
<dbReference type="Pfam" id="PF00689">
    <property type="entry name" value="Cation_ATPase_C"/>
    <property type="match status" value="1"/>
</dbReference>
<evidence type="ECO:0000256" key="10">
    <source>
        <dbReference type="ARBA" id="ARBA00023136"/>
    </source>
</evidence>
<evidence type="ECO:0000256" key="1">
    <source>
        <dbReference type="ARBA" id="ARBA00004127"/>
    </source>
</evidence>
<dbReference type="InterPro" id="IPR036412">
    <property type="entry name" value="HAD-like_sf"/>
</dbReference>
<dbReference type="NCBIfam" id="TIGR01494">
    <property type="entry name" value="ATPase_P-type"/>
    <property type="match status" value="2"/>
</dbReference>